<feature type="transmembrane region" description="Helical" evidence="2">
    <location>
        <begin position="195"/>
        <end position="215"/>
    </location>
</feature>
<sequence length="256" mass="29786">MDANKDEAERCLEQARHLRAEGRYTKALKYATISQRLYPCEATSSFISELQREKEQSQEPRNANNPRGNVHNERPTTTTTTENEARTFANDRNGPNGWNIRSYLPNCIKNVRIVERYQGYIKLLAIINLCLLLYRFVYLQYPIDWFSSNYHNPTNVEGIRNDRYPSGHGRHHGYRGSEGSSFFITPFGFYMSGNVGGGFSLLSALFPILFILQVFPNFIKKTFKIVNFFFSSVSFKSCSQNYWNWQKFYFINHGSL</sequence>
<dbReference type="Proteomes" id="UP000023152">
    <property type="component" value="Unassembled WGS sequence"/>
</dbReference>
<dbReference type="GO" id="GO:0030544">
    <property type="term" value="F:Hsp70 protein binding"/>
    <property type="evidence" value="ECO:0007669"/>
    <property type="project" value="TreeGrafter"/>
</dbReference>
<protein>
    <submittedName>
        <fullName evidence="3">Uncharacterized protein</fullName>
    </submittedName>
</protein>
<proteinExistence type="predicted"/>
<name>X6M813_RETFI</name>
<dbReference type="PANTHER" id="PTHR43908:SF3">
    <property type="entry name" value="AT29763P-RELATED"/>
    <property type="match status" value="1"/>
</dbReference>
<dbReference type="PANTHER" id="PTHR43908">
    <property type="entry name" value="AT29763P-RELATED"/>
    <property type="match status" value="1"/>
</dbReference>
<dbReference type="EMBL" id="ASPP01024291">
    <property type="protein sequence ID" value="ETO09170.1"/>
    <property type="molecule type" value="Genomic_DNA"/>
</dbReference>
<dbReference type="InterPro" id="IPR051100">
    <property type="entry name" value="DnaJ_subfamily_B/C"/>
</dbReference>
<evidence type="ECO:0000256" key="1">
    <source>
        <dbReference type="SAM" id="MobiDB-lite"/>
    </source>
</evidence>
<gene>
    <name evidence="3" type="ORF">RFI_28218</name>
</gene>
<comment type="caution">
    <text evidence="3">The sequence shown here is derived from an EMBL/GenBank/DDBJ whole genome shotgun (WGS) entry which is preliminary data.</text>
</comment>
<dbReference type="GO" id="GO:0071218">
    <property type="term" value="P:cellular response to misfolded protein"/>
    <property type="evidence" value="ECO:0007669"/>
    <property type="project" value="TreeGrafter"/>
</dbReference>
<feature type="region of interest" description="Disordered" evidence="1">
    <location>
        <begin position="49"/>
        <end position="93"/>
    </location>
</feature>
<evidence type="ECO:0000313" key="3">
    <source>
        <dbReference type="EMBL" id="ETO09170.1"/>
    </source>
</evidence>
<dbReference type="AlphaFoldDB" id="X6M813"/>
<evidence type="ECO:0000256" key="2">
    <source>
        <dbReference type="SAM" id="Phobius"/>
    </source>
</evidence>
<keyword evidence="2" id="KW-0812">Transmembrane</keyword>
<organism evidence="3 4">
    <name type="scientific">Reticulomyxa filosa</name>
    <dbReference type="NCBI Taxonomy" id="46433"/>
    <lineage>
        <taxon>Eukaryota</taxon>
        <taxon>Sar</taxon>
        <taxon>Rhizaria</taxon>
        <taxon>Retaria</taxon>
        <taxon>Foraminifera</taxon>
        <taxon>Monothalamids</taxon>
        <taxon>Reticulomyxidae</taxon>
        <taxon>Reticulomyxa</taxon>
    </lineage>
</organism>
<accession>X6M813</accession>
<reference evidence="3 4" key="1">
    <citation type="journal article" date="2013" name="Curr. Biol.">
        <title>The Genome of the Foraminiferan Reticulomyxa filosa.</title>
        <authorList>
            <person name="Glockner G."/>
            <person name="Hulsmann N."/>
            <person name="Schleicher M."/>
            <person name="Noegel A.A."/>
            <person name="Eichinger L."/>
            <person name="Gallinger C."/>
            <person name="Pawlowski J."/>
            <person name="Sierra R."/>
            <person name="Euteneuer U."/>
            <person name="Pillet L."/>
            <person name="Moustafa A."/>
            <person name="Platzer M."/>
            <person name="Groth M."/>
            <person name="Szafranski K."/>
            <person name="Schliwa M."/>
        </authorList>
    </citation>
    <scope>NUCLEOTIDE SEQUENCE [LARGE SCALE GENOMIC DNA]</scope>
</reference>
<keyword evidence="2" id="KW-0472">Membrane</keyword>
<dbReference type="GO" id="GO:0005789">
    <property type="term" value="C:endoplasmic reticulum membrane"/>
    <property type="evidence" value="ECO:0007669"/>
    <property type="project" value="TreeGrafter"/>
</dbReference>
<keyword evidence="2" id="KW-1133">Transmembrane helix</keyword>
<feature type="transmembrane region" description="Helical" evidence="2">
    <location>
        <begin position="119"/>
        <end position="138"/>
    </location>
</feature>
<keyword evidence="4" id="KW-1185">Reference proteome</keyword>
<evidence type="ECO:0000313" key="4">
    <source>
        <dbReference type="Proteomes" id="UP000023152"/>
    </source>
</evidence>